<evidence type="ECO:0000313" key="2">
    <source>
        <dbReference type="Proteomes" id="UP000722750"/>
    </source>
</evidence>
<protein>
    <recommendedName>
        <fullName evidence="3">Transglutaminase-like domain-containing protein</fullName>
    </recommendedName>
</protein>
<sequence>MKARNIPIITGLVCASIMMEMVNTPVPIRAGLSFAIDNDLPVSRAGSIVPTLQRGNEFGYKPVLDECPDIKVGAYCRTEGRFAVANNTPVPYDNTLYKEWCESTFKHGSHIYEAYRDIAFNIKYTPESAKTDFWQTPFETTESGNGDCEDAVFLFFSHLLPDQENAEIVWGWVIDRTIGAAKAHVWYQLKDKEGQLYVVEGFSNDWDGIIPMEIIKQTESRKPIFTLSHLEASRLDGMISKPDSWEIYQLLADLHGSTDFITPEPDDKSGPERRYTRRHLNTGFIGHQGMSHTFNTTWESSVSDRMAAIMSKEISKIFKKLHVLFTRYDGQKEAYTSSLQVTSKYSHSKKNLNCRR</sequence>
<reference evidence="1" key="1">
    <citation type="journal article" date="2021" name="ISME J.">
        <title>Fine-scale metabolic discontinuity in a stratified prokaryote microbiome of a Red Sea deep halocline.</title>
        <authorList>
            <person name="Michoud G."/>
            <person name="Ngugi D.K."/>
            <person name="Barozzi A."/>
            <person name="Merlino G."/>
            <person name="Calleja M.L."/>
            <person name="Delgado-Huertas A."/>
            <person name="Moran X.A.G."/>
            <person name="Daffonchio D."/>
        </authorList>
    </citation>
    <scope>NUCLEOTIDE SEQUENCE</scope>
    <source>
        <strain evidence="1">SuakinDeep_MAG55_1</strain>
    </source>
</reference>
<name>A0A941W3R1_9BACT</name>
<proteinExistence type="predicted"/>
<comment type="caution">
    <text evidence="1">The sequence shown here is derived from an EMBL/GenBank/DDBJ whole genome shotgun (WGS) entry which is preliminary data.</text>
</comment>
<dbReference type="Gene3D" id="3.10.620.30">
    <property type="match status" value="1"/>
</dbReference>
<evidence type="ECO:0000313" key="1">
    <source>
        <dbReference type="EMBL" id="MBS1258693.1"/>
    </source>
</evidence>
<accession>A0A941W3R1</accession>
<dbReference type="Proteomes" id="UP000722750">
    <property type="component" value="Unassembled WGS sequence"/>
</dbReference>
<dbReference type="AlphaFoldDB" id="A0A941W3R1"/>
<gene>
    <name evidence="1" type="ORF">MAG551_01755</name>
</gene>
<dbReference type="EMBL" id="JAANXD010000073">
    <property type="protein sequence ID" value="MBS1258693.1"/>
    <property type="molecule type" value="Genomic_DNA"/>
</dbReference>
<evidence type="ECO:0008006" key="3">
    <source>
        <dbReference type="Google" id="ProtNLM"/>
    </source>
</evidence>
<organism evidence="1 2">
    <name type="scientific">Candidatus Scalindua arabica</name>
    <dbReference type="NCBI Taxonomy" id="1127984"/>
    <lineage>
        <taxon>Bacteria</taxon>
        <taxon>Pseudomonadati</taxon>
        <taxon>Planctomycetota</taxon>
        <taxon>Candidatus Brocadiia</taxon>
        <taxon>Candidatus Brocadiales</taxon>
        <taxon>Candidatus Scalinduaceae</taxon>
        <taxon>Candidatus Scalindua</taxon>
    </lineage>
</organism>